<protein>
    <submittedName>
        <fullName evidence="3">Sigma-like factor</fullName>
        <ecNumber evidence="3">2.7.7.6</ecNumber>
    </submittedName>
</protein>
<dbReference type="GO" id="GO:0006352">
    <property type="term" value="P:DNA-templated transcription initiation"/>
    <property type="evidence" value="ECO:0007669"/>
    <property type="project" value="InterPro"/>
</dbReference>
<dbReference type="SUPFAM" id="SSF88946">
    <property type="entry name" value="Sigma2 domain of RNA polymerase sigma factors"/>
    <property type="match status" value="1"/>
</dbReference>
<accession>M4QKY3</accession>
<proteinExistence type="inferred from homology"/>
<reference evidence="3" key="2">
    <citation type="journal article" date="2013" name="Genome Biol. Evol.">
        <title>Strikingly bacteria-like and gene-rich mitochondrial genomes throughout jakobid protists.</title>
        <authorList>
            <person name="Burger G."/>
            <person name="Gray M.W."/>
            <person name="Forget L."/>
            <person name="Lang B.F."/>
        </authorList>
    </citation>
    <scope>NUCLEOTIDE SEQUENCE</scope>
    <source>
        <strain evidence="3">ATCC 50695</strain>
    </source>
</reference>
<sequence>MNVSYVKRNGQAFFFLKTAFLKEKRFFPHKLSILQTLYEIQGLYDDSYQLINSRFRNKIHQSRTLLYTLISFGQIVFLNKKYSKNYINSRLKDNPFFEYELHLIYHLRLLLQNTFFKTLLSKCYGEIQQGITDSLYLDKYRLKHVFFGKEDRSWYDSYIGRYSKFDEYSRDPIWKAIFECFREIHTLITIPVSTKKGVLDIDFWYQNKDYSSFKYISKYYKLFDFDMKWSIVFLLRMLRYSLDTTDHILYLTYERFLYYREIVKSSFNYLYLFWLFFLYEKPKYFFRLDELLLYCKEKIFHLKDILLNVSLIESVRFSYYYIKNCLSKKEKLSLFQKDRLNLKYSFTETLILLSKFEQEQEDLYFFLDRTLTILNSIKNSKNRIASHYDFLISFLSRKYSSTGIDYEDILIYSTRGLYKAIDRFEVHKNCKFTTYAFWWVKQSVSKLIQDTLIRIPTEYLSLMKEFETSEDLHQTPYLKQFFKVFFDLVGPHSTYYYVKATSENKRMLEELKRLYILHISSSSEKHPLNSIDSKTQVLMTEKNETSSFRKFGNFSDYFSTSSRKLRFLKMLRLGSFPYRQHSAFQLYRLFQVSDNKFKSQLKLYFETES</sequence>
<keyword evidence="3" id="KW-0496">Mitochondrion</keyword>
<dbReference type="PANTHER" id="PTHR30603">
    <property type="entry name" value="RNA POLYMERASE SIGMA FACTOR RPO"/>
    <property type="match status" value="1"/>
</dbReference>
<name>M4QKY3_9EUKA</name>
<gene>
    <name evidence="3" type="primary">rpoD</name>
</gene>
<reference evidence="3" key="1">
    <citation type="journal article" date="2006" name="RNA">
        <title>Hybrid E. coli--Mitochondrial ribonuclease P RNAs are catalytically active.</title>
        <authorList>
            <person name="Seif E."/>
            <person name="Cadieux A."/>
            <person name="Lang B.F."/>
        </authorList>
    </citation>
    <scope>NUCLEOTIDE SEQUENCE</scope>
    <source>
        <strain evidence="3">ATCC 50695</strain>
    </source>
</reference>
<evidence type="ECO:0000256" key="1">
    <source>
        <dbReference type="ARBA" id="ARBA00007788"/>
    </source>
</evidence>
<evidence type="ECO:0000259" key="2">
    <source>
        <dbReference type="Pfam" id="PF04542"/>
    </source>
</evidence>
<dbReference type="GeneID" id="15333025"/>
<dbReference type="InterPro" id="IPR050239">
    <property type="entry name" value="Sigma-70_RNA_pol_init_factors"/>
</dbReference>
<dbReference type="EMBL" id="KC353354">
    <property type="protein sequence ID" value="AGH24118.1"/>
    <property type="molecule type" value="Genomic_DNA"/>
</dbReference>
<dbReference type="PANTHER" id="PTHR30603:SF47">
    <property type="entry name" value="RNA POLYMERASE SIGMA FACTOR SIGD, CHLOROPLASTIC"/>
    <property type="match status" value="1"/>
</dbReference>
<dbReference type="Gene3D" id="1.20.120.1810">
    <property type="match status" value="1"/>
</dbReference>
<dbReference type="AlphaFoldDB" id="M4QKY3"/>
<dbReference type="GO" id="GO:0003899">
    <property type="term" value="F:DNA-directed RNA polymerase activity"/>
    <property type="evidence" value="ECO:0007669"/>
    <property type="project" value="UniProtKB-EC"/>
</dbReference>
<geneLocation type="mitochondrion" evidence="3"/>
<feature type="domain" description="RNA polymerase sigma-70 region 2" evidence="2">
    <location>
        <begin position="385"/>
        <end position="448"/>
    </location>
</feature>
<dbReference type="EC" id="2.7.7.6" evidence="3"/>
<dbReference type="InterPro" id="IPR007627">
    <property type="entry name" value="RNA_pol_sigma70_r2"/>
</dbReference>
<keyword evidence="3" id="KW-0808">Transferase</keyword>
<comment type="similarity">
    <text evidence="1">Belongs to the sigma-70 factor family.</text>
</comment>
<organism evidence="3">
    <name type="scientific">Jakoba bahamiensis</name>
    <dbReference type="NCBI Taxonomy" id="221721"/>
    <lineage>
        <taxon>Eukaryota</taxon>
        <taxon>Discoba</taxon>
        <taxon>Jakobida</taxon>
        <taxon>Histionina</taxon>
        <taxon>Jakobidae</taxon>
        <taxon>Jakoba</taxon>
    </lineage>
</organism>
<evidence type="ECO:0000313" key="3">
    <source>
        <dbReference type="EMBL" id="AGH24118.1"/>
    </source>
</evidence>
<dbReference type="RefSeq" id="YP_007890624.1">
    <property type="nucleotide sequence ID" value="NC_021126.1"/>
</dbReference>
<keyword evidence="3" id="KW-0548">Nucleotidyltransferase</keyword>
<dbReference type="InterPro" id="IPR013325">
    <property type="entry name" value="RNA_pol_sigma_r2"/>
</dbReference>
<dbReference type="Pfam" id="PF04542">
    <property type="entry name" value="Sigma70_r2"/>
    <property type="match status" value="1"/>
</dbReference>
<dbReference type="GO" id="GO:0003700">
    <property type="term" value="F:DNA-binding transcription factor activity"/>
    <property type="evidence" value="ECO:0007669"/>
    <property type="project" value="InterPro"/>
</dbReference>